<evidence type="ECO:0000313" key="1">
    <source>
        <dbReference type="EMBL" id="KAI4866177.1"/>
    </source>
</evidence>
<comment type="caution">
    <text evidence="1">The sequence shown here is derived from an EMBL/GenBank/DDBJ whole genome shotgun (WGS) entry which is preliminary data.</text>
</comment>
<organism evidence="1 2">
    <name type="scientific">Hypoxylon rubiginosum</name>
    <dbReference type="NCBI Taxonomy" id="110542"/>
    <lineage>
        <taxon>Eukaryota</taxon>
        <taxon>Fungi</taxon>
        <taxon>Dikarya</taxon>
        <taxon>Ascomycota</taxon>
        <taxon>Pezizomycotina</taxon>
        <taxon>Sordariomycetes</taxon>
        <taxon>Xylariomycetidae</taxon>
        <taxon>Xylariales</taxon>
        <taxon>Hypoxylaceae</taxon>
        <taxon>Hypoxylon</taxon>
    </lineage>
</organism>
<dbReference type="Proteomes" id="UP001497700">
    <property type="component" value="Unassembled WGS sequence"/>
</dbReference>
<keyword evidence="2" id="KW-1185">Reference proteome</keyword>
<reference evidence="1 2" key="1">
    <citation type="journal article" date="2022" name="New Phytol.">
        <title>Ecological generalism drives hyperdiversity of secondary metabolite gene clusters in xylarialean endophytes.</title>
        <authorList>
            <person name="Franco M.E.E."/>
            <person name="Wisecaver J.H."/>
            <person name="Arnold A.E."/>
            <person name="Ju Y.M."/>
            <person name="Slot J.C."/>
            <person name="Ahrendt S."/>
            <person name="Moore L.P."/>
            <person name="Eastman K.E."/>
            <person name="Scott K."/>
            <person name="Konkel Z."/>
            <person name="Mondo S.J."/>
            <person name="Kuo A."/>
            <person name="Hayes R.D."/>
            <person name="Haridas S."/>
            <person name="Andreopoulos B."/>
            <person name="Riley R."/>
            <person name="LaButti K."/>
            <person name="Pangilinan J."/>
            <person name="Lipzen A."/>
            <person name="Amirebrahimi M."/>
            <person name="Yan J."/>
            <person name="Adam C."/>
            <person name="Keymanesh K."/>
            <person name="Ng V."/>
            <person name="Louie K."/>
            <person name="Northen T."/>
            <person name="Drula E."/>
            <person name="Henrissat B."/>
            <person name="Hsieh H.M."/>
            <person name="Youens-Clark K."/>
            <person name="Lutzoni F."/>
            <person name="Miadlikowska J."/>
            <person name="Eastwood D.C."/>
            <person name="Hamelin R.C."/>
            <person name="Grigoriev I.V."/>
            <person name="U'Ren J.M."/>
        </authorList>
    </citation>
    <scope>NUCLEOTIDE SEQUENCE [LARGE SCALE GENOMIC DNA]</scope>
    <source>
        <strain evidence="1 2">CBS 119005</strain>
    </source>
</reference>
<accession>A0ACB9Z4F7</accession>
<protein>
    <submittedName>
        <fullName evidence="1">Peptidase S8/S53 domain-containing protein</fullName>
    </submittedName>
</protein>
<dbReference type="EMBL" id="MU393462">
    <property type="protein sequence ID" value="KAI4866177.1"/>
    <property type="molecule type" value="Genomic_DNA"/>
</dbReference>
<gene>
    <name evidence="1" type="ORF">F4820DRAFT_469099</name>
</gene>
<name>A0ACB9Z4F7_9PEZI</name>
<evidence type="ECO:0000313" key="2">
    <source>
        <dbReference type="Proteomes" id="UP001497700"/>
    </source>
</evidence>
<proteinExistence type="predicted"/>
<sequence length="632" mass="68339">MILATPESRWHLERRFKSLGSGESFGENQDWRSSKLHIQIALTQISDPNSEEYGRHWTAQDVAKAFAPSITHVSQVKDWLYSSGITADRLSSSHGGGYILIELTVEEATKLFNATCSRRNHGKSKETWIDCDHYNIPESLSSFIDYIITVGKSTKDLSSHAQSRMRHRSEESKAQSLQRRNGTASFSDIDCGEYTTPSCLRELYHIPQEISPHPNNSFGIFELAWATWLPDDLDLFFNTFEPQLVGRYPSVQRIDGGYMQTSFNISPFNLEPDLDFEYAISLTNPLPVTNIQVGDKVLGGDINNMLAAFDRYYCGALNSSIDPTFPASRPGGYNQTTDCGTVTPPRVLSISYSYPEASFPPEYLRRQCLEFLKLGLMGVTVVVSSGDTGTQSGPEPGTCIDGTAGAANATGGRFSPQWPSACPWVTSVGGTQRSAKSNLTSAPAVSAEGKEGQVLETAFRVDLGNDRILTSGGGFSNVFPAPAYQRAAISAYEQRESAHLDELRSKGYLDSSSGAGRGFPDVAALAAGYLAAVDGAVRTVHGTSASAPVFASLVALVNGERLRAARPPVGFANPALYGPHGAAAEAFNDVTTGANRGCGADPAFRAAEGWDAVTGLGSPDYERLRRIFMDLP</sequence>